<dbReference type="EMBL" id="JAAAXW010000038">
    <property type="protein sequence ID" value="KAF9547729.1"/>
    <property type="molecule type" value="Genomic_DNA"/>
</dbReference>
<organism evidence="1 2">
    <name type="scientific">Mortierella hygrophila</name>
    <dbReference type="NCBI Taxonomy" id="979708"/>
    <lineage>
        <taxon>Eukaryota</taxon>
        <taxon>Fungi</taxon>
        <taxon>Fungi incertae sedis</taxon>
        <taxon>Mucoromycota</taxon>
        <taxon>Mortierellomycotina</taxon>
        <taxon>Mortierellomycetes</taxon>
        <taxon>Mortierellales</taxon>
        <taxon>Mortierellaceae</taxon>
        <taxon>Mortierella</taxon>
    </lineage>
</organism>
<keyword evidence="2" id="KW-1185">Reference proteome</keyword>
<dbReference type="Proteomes" id="UP000723463">
    <property type="component" value="Unassembled WGS sequence"/>
</dbReference>
<accession>A0A9P6FD88</accession>
<protein>
    <submittedName>
        <fullName evidence="1">Uncharacterized protein</fullName>
    </submittedName>
</protein>
<evidence type="ECO:0000313" key="1">
    <source>
        <dbReference type="EMBL" id="KAF9547729.1"/>
    </source>
</evidence>
<evidence type="ECO:0000313" key="2">
    <source>
        <dbReference type="Proteomes" id="UP000723463"/>
    </source>
</evidence>
<proteinExistence type="predicted"/>
<dbReference type="AlphaFoldDB" id="A0A9P6FD88"/>
<sequence length="301" mass="34300">MWILLYARTGLRVLERLLITCPDLRVFNAVIQIDPTTQHEGSNVNEEEEKGQGRKGRQRIIDNAAKDCPKLDRYSFHVIFCDSDKEDLGDMIRTFPNLKMQSIAFSSNLDAVSDDALALQDLLGEITVLEIRSILWYCQDPDMLNKILCLTRSLLHLIASEAGLHLASLQPQDTRAEPLRQKLLVDFAGYINRYRLFRNLPMLNFPIPSLKIGQRMIFANTRAAAATSSGIEFQLRQPVRHPNELLTLLCLEECTLRAENVPGMIAANNFKFLDEDRMFPDSLFSSLQHKHEGVEEDEGEE</sequence>
<gene>
    <name evidence="1" type="ORF">EC957_007894</name>
</gene>
<name>A0A9P6FD88_9FUNG</name>
<comment type="caution">
    <text evidence="1">The sequence shown here is derived from an EMBL/GenBank/DDBJ whole genome shotgun (WGS) entry which is preliminary data.</text>
</comment>
<reference evidence="1" key="1">
    <citation type="journal article" date="2020" name="Fungal Divers.">
        <title>Resolving the Mortierellaceae phylogeny through synthesis of multi-gene phylogenetics and phylogenomics.</title>
        <authorList>
            <person name="Vandepol N."/>
            <person name="Liber J."/>
            <person name="Desiro A."/>
            <person name="Na H."/>
            <person name="Kennedy M."/>
            <person name="Barry K."/>
            <person name="Grigoriev I.V."/>
            <person name="Miller A.N."/>
            <person name="O'Donnell K."/>
            <person name="Stajich J.E."/>
            <person name="Bonito G."/>
        </authorList>
    </citation>
    <scope>NUCLEOTIDE SEQUENCE</scope>
    <source>
        <strain evidence="1">NRRL 2591</strain>
    </source>
</reference>